<evidence type="ECO:0000313" key="2">
    <source>
        <dbReference type="WBParaSite" id="PS1159_v2.g22456.t1"/>
    </source>
</evidence>
<proteinExistence type="predicted"/>
<reference evidence="2" key="1">
    <citation type="submission" date="2022-11" db="UniProtKB">
        <authorList>
            <consortium name="WormBaseParasite"/>
        </authorList>
    </citation>
    <scope>IDENTIFICATION</scope>
</reference>
<sequence>MKSYRHILFQTCMVDLIFAFISGFTVPQIETTDIRVYFRTSSPWYPQYGLWPCFAMWIYMFALLAILWSMIIQALFRFYIIVKRVTPNGARTWIFQGLIFLLGMSISSLYLCIPCQNINLSDNDALKDMELWRDYPELIYSFRSLPIQDFWFIFYVVLMFALTITANAAFFVSNFKVAKTLNSKKIHFSPQTLRIHKQFGRRVILQVSFKT</sequence>
<name>A0AC35FZ50_9BILA</name>
<organism evidence="1 2">
    <name type="scientific">Panagrolaimus sp. PS1159</name>
    <dbReference type="NCBI Taxonomy" id="55785"/>
    <lineage>
        <taxon>Eukaryota</taxon>
        <taxon>Metazoa</taxon>
        <taxon>Ecdysozoa</taxon>
        <taxon>Nematoda</taxon>
        <taxon>Chromadorea</taxon>
        <taxon>Rhabditida</taxon>
        <taxon>Tylenchina</taxon>
        <taxon>Panagrolaimomorpha</taxon>
        <taxon>Panagrolaimoidea</taxon>
        <taxon>Panagrolaimidae</taxon>
        <taxon>Panagrolaimus</taxon>
    </lineage>
</organism>
<protein>
    <submittedName>
        <fullName evidence="2">Uncharacterized protein</fullName>
    </submittedName>
</protein>
<accession>A0AC35FZ50</accession>
<dbReference type="Proteomes" id="UP000887580">
    <property type="component" value="Unplaced"/>
</dbReference>
<evidence type="ECO:0000313" key="1">
    <source>
        <dbReference type="Proteomes" id="UP000887580"/>
    </source>
</evidence>
<dbReference type="WBParaSite" id="PS1159_v2.g22456.t1">
    <property type="protein sequence ID" value="PS1159_v2.g22456.t1"/>
    <property type="gene ID" value="PS1159_v2.g22456"/>
</dbReference>